<keyword evidence="2" id="KW-1185">Reference proteome</keyword>
<comment type="caution">
    <text evidence="1">The sequence shown here is derived from an EMBL/GenBank/DDBJ whole genome shotgun (WGS) entry which is preliminary data.</text>
</comment>
<evidence type="ECO:0000313" key="1">
    <source>
        <dbReference type="EMBL" id="RNA18145.1"/>
    </source>
</evidence>
<organism evidence="1 2">
    <name type="scientific">Brachionus plicatilis</name>
    <name type="common">Marine rotifer</name>
    <name type="synonym">Brachionus muelleri</name>
    <dbReference type="NCBI Taxonomy" id="10195"/>
    <lineage>
        <taxon>Eukaryota</taxon>
        <taxon>Metazoa</taxon>
        <taxon>Spiralia</taxon>
        <taxon>Gnathifera</taxon>
        <taxon>Rotifera</taxon>
        <taxon>Eurotatoria</taxon>
        <taxon>Monogononta</taxon>
        <taxon>Pseudotrocha</taxon>
        <taxon>Ploima</taxon>
        <taxon>Brachionidae</taxon>
        <taxon>Brachionus</taxon>
    </lineage>
</organism>
<accession>A0A3M7R4I1</accession>
<reference evidence="1 2" key="1">
    <citation type="journal article" date="2018" name="Sci. Rep.">
        <title>Genomic signatures of local adaptation to the degree of environmental predictability in rotifers.</title>
        <authorList>
            <person name="Franch-Gras L."/>
            <person name="Hahn C."/>
            <person name="Garcia-Roger E.M."/>
            <person name="Carmona M.J."/>
            <person name="Serra M."/>
            <person name="Gomez A."/>
        </authorList>
    </citation>
    <scope>NUCLEOTIDE SEQUENCE [LARGE SCALE GENOMIC DNA]</scope>
    <source>
        <strain evidence="1">HYR1</strain>
    </source>
</reference>
<dbReference type="AlphaFoldDB" id="A0A3M7R4I1"/>
<proteinExistence type="predicted"/>
<name>A0A3M7R4I1_BRAPC</name>
<protein>
    <submittedName>
        <fullName evidence="1">Uncharacterized protein</fullName>
    </submittedName>
</protein>
<dbReference type="Proteomes" id="UP000276133">
    <property type="component" value="Unassembled WGS sequence"/>
</dbReference>
<gene>
    <name evidence="1" type="ORF">BpHYR1_028303</name>
</gene>
<evidence type="ECO:0000313" key="2">
    <source>
        <dbReference type="Proteomes" id="UP000276133"/>
    </source>
</evidence>
<dbReference type="EMBL" id="REGN01004302">
    <property type="protein sequence ID" value="RNA18145.1"/>
    <property type="molecule type" value="Genomic_DNA"/>
</dbReference>
<sequence>MACDLSKFLNIHLLKQHLAHFLKTNQRVSSRTTQHSKSFTQLNLKRITTKDLIDFSYVDFKNPRIEDFGSQHGKSKRFKTTREHIRELQENMPVLETKQIARLLKSLPQKKEVDQIETKNEINQDIGEDNNFSNDNFEDLAGDEVLLEKLKDSKSKFKNKKKRSKSISYFHELSLLEELNINLPAIINEKYKTTDSLKLFEQNNKNKHHDSAKRKLNFSDFVKYSDKKLATKLKQDLENLTIEMRRKESVKEHEDDYLL</sequence>